<gene>
    <name evidence="1" type="ORF">KEM10_23560</name>
</gene>
<dbReference type="Proteomes" id="UP000708576">
    <property type="component" value="Unassembled WGS sequence"/>
</dbReference>
<evidence type="ECO:0000313" key="2">
    <source>
        <dbReference type="Proteomes" id="UP000708576"/>
    </source>
</evidence>
<dbReference type="RefSeq" id="WP_212220769.1">
    <property type="nucleotide sequence ID" value="NZ_JAGUCO010000072.1"/>
</dbReference>
<organism evidence="1 2">
    <name type="scientific">Carboxylicivirga linearis</name>
    <dbReference type="NCBI Taxonomy" id="1628157"/>
    <lineage>
        <taxon>Bacteria</taxon>
        <taxon>Pseudomonadati</taxon>
        <taxon>Bacteroidota</taxon>
        <taxon>Bacteroidia</taxon>
        <taxon>Marinilabiliales</taxon>
        <taxon>Marinilabiliaceae</taxon>
        <taxon>Carboxylicivirga</taxon>
    </lineage>
</organism>
<reference evidence="1 2" key="1">
    <citation type="journal article" date="2015" name="Int. J. Syst. Evol. Microbiol.">
        <title>Carboxylicivirga linearis sp. nov., isolated from a sea cucumber culture pond.</title>
        <authorList>
            <person name="Wang F.Q."/>
            <person name="Zhou Y.X."/>
            <person name="Lin X.Z."/>
            <person name="Chen G.J."/>
            <person name="Du Z.J."/>
        </authorList>
    </citation>
    <scope>NUCLEOTIDE SEQUENCE [LARGE SCALE GENOMIC DNA]</scope>
    <source>
        <strain evidence="1 2">FB218</strain>
    </source>
</reference>
<comment type="caution">
    <text evidence="1">The sequence shown here is derived from an EMBL/GenBank/DDBJ whole genome shotgun (WGS) entry which is preliminary data.</text>
</comment>
<dbReference type="EMBL" id="JAGUCO010000072">
    <property type="protein sequence ID" value="MBS2101283.1"/>
    <property type="molecule type" value="Genomic_DNA"/>
</dbReference>
<evidence type="ECO:0000313" key="1">
    <source>
        <dbReference type="EMBL" id="MBS2101283.1"/>
    </source>
</evidence>
<name>A0ABS5K286_9BACT</name>
<keyword evidence="2" id="KW-1185">Reference proteome</keyword>
<sequence length="146" mass="17102">MTSEIKYPLIELTDWVFNGEKGFVEILEEEKDAIHHINENDLDKHYKRILIDSNGYYIKIITHKILSKTGPLFKFFGQSRLQVIFSTTNSGIQISLDELKRKIISKTKHLYPITNLKLMTESEFISEISRLDNYADIIRVATFLDY</sequence>
<protein>
    <submittedName>
        <fullName evidence="1">Uncharacterized protein</fullName>
    </submittedName>
</protein>
<accession>A0ABS5K286</accession>
<proteinExistence type="predicted"/>